<dbReference type="Gene3D" id="3.20.10.10">
    <property type="entry name" value="D-amino Acid Aminotransferase, subunit A, domain 2"/>
    <property type="match status" value="1"/>
</dbReference>
<organism evidence="7 8">
    <name type="scientific">Actibacterium pelagium</name>
    <dbReference type="NCBI Taxonomy" id="2029103"/>
    <lineage>
        <taxon>Bacteria</taxon>
        <taxon>Pseudomonadati</taxon>
        <taxon>Pseudomonadota</taxon>
        <taxon>Alphaproteobacteria</taxon>
        <taxon>Rhodobacterales</taxon>
        <taxon>Roseobacteraceae</taxon>
        <taxon>Actibacterium</taxon>
    </lineage>
</organism>
<comment type="similarity">
    <text evidence="2 5">Belongs to the class-IV pyridoxal-phosphate-dependent aminotransferase family.</text>
</comment>
<dbReference type="InterPro" id="IPR036038">
    <property type="entry name" value="Aminotransferase-like"/>
</dbReference>
<keyword evidence="7" id="KW-0032">Aminotransferase</keyword>
<comment type="cofactor">
    <cofactor evidence="1 6">
        <name>pyridoxal 5'-phosphate</name>
        <dbReference type="ChEBI" id="CHEBI:597326"/>
    </cofactor>
</comment>
<dbReference type="RefSeq" id="WP_095595729.1">
    <property type="nucleotide sequence ID" value="NZ_BMKN01000001.1"/>
</dbReference>
<reference evidence="7" key="2">
    <citation type="submission" date="2020-09" db="EMBL/GenBank/DDBJ databases">
        <authorList>
            <person name="Sun Q."/>
            <person name="Zhou Y."/>
        </authorList>
    </citation>
    <scope>NUCLEOTIDE SEQUENCE</scope>
    <source>
        <strain evidence="7">CGMCC 1.16012</strain>
    </source>
</reference>
<proteinExistence type="inferred from homology"/>
<dbReference type="SUPFAM" id="SSF56752">
    <property type="entry name" value="D-aminoacid aminotransferase-like PLP-dependent enzymes"/>
    <property type="match status" value="1"/>
</dbReference>
<evidence type="ECO:0000256" key="5">
    <source>
        <dbReference type="RuleBase" id="RU004106"/>
    </source>
</evidence>
<evidence type="ECO:0000313" key="8">
    <source>
        <dbReference type="Proteomes" id="UP000606730"/>
    </source>
</evidence>
<accession>A0A917EKJ3</accession>
<evidence type="ECO:0000256" key="6">
    <source>
        <dbReference type="RuleBase" id="RU004516"/>
    </source>
</evidence>
<dbReference type="Gene3D" id="3.30.470.10">
    <property type="match status" value="1"/>
</dbReference>
<dbReference type="Proteomes" id="UP000606730">
    <property type="component" value="Unassembled WGS sequence"/>
</dbReference>
<dbReference type="InterPro" id="IPR001544">
    <property type="entry name" value="Aminotrans_IV"/>
</dbReference>
<dbReference type="PROSITE" id="PS00770">
    <property type="entry name" value="AA_TRANSFER_CLASS_4"/>
    <property type="match status" value="1"/>
</dbReference>
<dbReference type="InterPro" id="IPR043132">
    <property type="entry name" value="BCAT-like_C"/>
</dbReference>
<evidence type="ECO:0000313" key="7">
    <source>
        <dbReference type="EMBL" id="GGE47950.1"/>
    </source>
</evidence>
<evidence type="ECO:0000256" key="2">
    <source>
        <dbReference type="ARBA" id="ARBA00009320"/>
    </source>
</evidence>
<comment type="caution">
    <text evidence="7">The sequence shown here is derived from an EMBL/GenBank/DDBJ whole genome shotgun (WGS) entry which is preliminary data.</text>
</comment>
<evidence type="ECO:0000256" key="3">
    <source>
        <dbReference type="ARBA" id="ARBA00014472"/>
    </source>
</evidence>
<keyword evidence="4 6" id="KW-0663">Pyridoxal phosphate</keyword>
<dbReference type="NCBIfam" id="NF005729">
    <property type="entry name" value="PRK07546.1-3"/>
    <property type="match status" value="1"/>
</dbReference>
<dbReference type="EMBL" id="BMKN01000001">
    <property type="protein sequence ID" value="GGE47950.1"/>
    <property type="molecule type" value="Genomic_DNA"/>
</dbReference>
<name>A0A917EKJ3_9RHOB</name>
<dbReference type="InterPro" id="IPR043131">
    <property type="entry name" value="BCAT-like_N"/>
</dbReference>
<protein>
    <recommendedName>
        <fullName evidence="3">Probable branched-chain-amino-acid aminotransferase</fullName>
    </recommendedName>
</protein>
<dbReference type="InterPro" id="IPR018300">
    <property type="entry name" value="Aminotrans_IV_CS"/>
</dbReference>
<sequence>MESALYQPLPDGLTLIETLRYDPAHGPVRGLRHLQRMERTASLLGLSFDKMEAAAHLDGVIGDGPIRLRLTFAPGQGVRLETFPLPQAAKEWRVAISPETLQSDDPWLQIKTSQRALYDRARATLPDGVDEWLFLNERSELAEGTITNLFLERDGVLLTPPLASGCLPGVLREELLETGRAKEHVLTSRDIQEGPLFVGNSLRGLIPARLVQA</sequence>
<evidence type="ECO:0000256" key="1">
    <source>
        <dbReference type="ARBA" id="ARBA00001933"/>
    </source>
</evidence>
<dbReference type="Pfam" id="PF01063">
    <property type="entry name" value="Aminotran_4"/>
    <property type="match status" value="1"/>
</dbReference>
<keyword evidence="7" id="KW-0808">Transferase</keyword>
<keyword evidence="8" id="KW-1185">Reference proteome</keyword>
<gene>
    <name evidence="7" type="ORF">GCM10011517_14720</name>
</gene>
<dbReference type="OrthoDB" id="9809239at2"/>
<evidence type="ECO:0000256" key="4">
    <source>
        <dbReference type="ARBA" id="ARBA00022898"/>
    </source>
</evidence>
<dbReference type="GO" id="GO:0008483">
    <property type="term" value="F:transaminase activity"/>
    <property type="evidence" value="ECO:0007669"/>
    <property type="project" value="UniProtKB-KW"/>
</dbReference>
<dbReference type="AlphaFoldDB" id="A0A917EKJ3"/>
<reference evidence="7" key="1">
    <citation type="journal article" date="2014" name="Int. J. Syst. Evol. Microbiol.">
        <title>Complete genome sequence of Corynebacterium casei LMG S-19264T (=DSM 44701T), isolated from a smear-ripened cheese.</title>
        <authorList>
            <consortium name="US DOE Joint Genome Institute (JGI-PGF)"/>
            <person name="Walter F."/>
            <person name="Albersmeier A."/>
            <person name="Kalinowski J."/>
            <person name="Ruckert C."/>
        </authorList>
    </citation>
    <scope>NUCLEOTIDE SEQUENCE</scope>
    <source>
        <strain evidence="7">CGMCC 1.16012</strain>
    </source>
</reference>